<organism evidence="1">
    <name type="scientific">marine metagenome</name>
    <dbReference type="NCBI Taxonomy" id="408172"/>
    <lineage>
        <taxon>unclassified sequences</taxon>
        <taxon>metagenomes</taxon>
        <taxon>ecological metagenomes</taxon>
    </lineage>
</organism>
<accession>A0A382UL31</accession>
<protein>
    <recommendedName>
        <fullName evidence="2">tRNA (Guanosine(37)-N1)-methyltransferase TrmD</fullName>
    </recommendedName>
</protein>
<dbReference type="EMBL" id="UINC01144715">
    <property type="protein sequence ID" value="SVD34398.1"/>
    <property type="molecule type" value="Genomic_DNA"/>
</dbReference>
<evidence type="ECO:0000313" key="1">
    <source>
        <dbReference type="EMBL" id="SVD34398.1"/>
    </source>
</evidence>
<sequence>MWIGIVSLFPEMFQALTHYGITRRAI</sequence>
<name>A0A382UL31_9ZZZZ</name>
<reference evidence="1" key="1">
    <citation type="submission" date="2018-05" db="EMBL/GenBank/DDBJ databases">
        <authorList>
            <person name="Lanie J.A."/>
            <person name="Ng W.-L."/>
            <person name="Kazmierczak K.M."/>
            <person name="Andrzejewski T.M."/>
            <person name="Davidsen T.M."/>
            <person name="Wayne K.J."/>
            <person name="Tettelin H."/>
            <person name="Glass J.I."/>
            <person name="Rusch D."/>
            <person name="Podicherti R."/>
            <person name="Tsui H.-C.T."/>
            <person name="Winkler M.E."/>
        </authorList>
    </citation>
    <scope>NUCLEOTIDE SEQUENCE</scope>
</reference>
<proteinExistence type="predicted"/>
<gene>
    <name evidence="1" type="ORF">METZ01_LOCUS387252</name>
</gene>
<dbReference type="AlphaFoldDB" id="A0A382UL31"/>
<evidence type="ECO:0008006" key="2">
    <source>
        <dbReference type="Google" id="ProtNLM"/>
    </source>
</evidence>